<name>A0A3A3EKU9_9GAMM</name>
<dbReference type="AlphaFoldDB" id="A0A3A3EKU9"/>
<comment type="caution">
    <text evidence="2">The sequence shown here is derived from an EMBL/GenBank/DDBJ whole genome shotgun (WGS) entry which is preliminary data.</text>
</comment>
<dbReference type="InterPro" id="IPR014966">
    <property type="entry name" value="FRG-dom"/>
</dbReference>
<dbReference type="EMBL" id="QYSE01000002">
    <property type="protein sequence ID" value="RJF35775.1"/>
    <property type="molecule type" value="Genomic_DNA"/>
</dbReference>
<feature type="domain" description="FRG" evidence="1">
    <location>
        <begin position="29"/>
        <end position="133"/>
    </location>
</feature>
<organism evidence="2 3">
    <name type="scientific">Pseudoalteromonas gelatinilytica</name>
    <dbReference type="NCBI Taxonomy" id="1703256"/>
    <lineage>
        <taxon>Bacteria</taxon>
        <taxon>Pseudomonadati</taxon>
        <taxon>Pseudomonadota</taxon>
        <taxon>Gammaproteobacteria</taxon>
        <taxon>Alteromonadales</taxon>
        <taxon>Pseudoalteromonadaceae</taxon>
        <taxon>Pseudoalteromonas</taxon>
    </lineage>
</organism>
<proteinExistence type="predicted"/>
<evidence type="ECO:0000313" key="2">
    <source>
        <dbReference type="EMBL" id="RJF35775.1"/>
    </source>
</evidence>
<evidence type="ECO:0000259" key="1">
    <source>
        <dbReference type="SMART" id="SM00901"/>
    </source>
</evidence>
<dbReference type="SMART" id="SM00901">
    <property type="entry name" value="FRG"/>
    <property type="match status" value="1"/>
</dbReference>
<dbReference type="Proteomes" id="UP000265938">
    <property type="component" value="Unassembled WGS sequence"/>
</dbReference>
<protein>
    <submittedName>
        <fullName evidence="2">FRG domain-containing protein</fullName>
    </submittedName>
</protein>
<reference evidence="2 3" key="1">
    <citation type="submission" date="2018-09" db="EMBL/GenBank/DDBJ databases">
        <title>Identification of marine bacteria producing industrial enzymes.</title>
        <authorList>
            <person name="Cheng T.H."/>
            <person name="Saidin J."/>
            <person name="Muhd D.D."/>
            <person name="Isa M.N.M."/>
            <person name="Bakar M.F.A."/>
            <person name="Ismail N."/>
        </authorList>
    </citation>
    <scope>NUCLEOTIDE SEQUENCE [LARGE SCALE GENOMIC DNA]</scope>
    <source>
        <strain evidence="2 3">MNAD 1.6</strain>
    </source>
</reference>
<dbReference type="Pfam" id="PF08867">
    <property type="entry name" value="FRG"/>
    <property type="match status" value="1"/>
</dbReference>
<accession>A0A3A3EKU9</accession>
<gene>
    <name evidence="2" type="ORF">D4741_12470</name>
</gene>
<evidence type="ECO:0000313" key="3">
    <source>
        <dbReference type="Proteomes" id="UP000265938"/>
    </source>
</evidence>
<sequence length="266" mass="30874">MYTKGFKLEEIELRDWEHFREYVAQEFGGKNSYIFRGHADRNWKLESTLTRLAHRVSEDITPKLLESAQLKNFQVRIRGLRGTNPQLLDDNGLWSLGQHYGLCTPLLDWTESVYIASYFAFEHSESCQSGWRTVYALNRVGLMSTYSEMKNEGLDFIEPLYDDNKRITAQAGIFTKIPTGTDLESWLAQRGLERFLIKLHIENYCRLEAINDLKLMNIIGASIYPDLHGASQTCNMYIETLSDNHELEKSVKEFTEWLKESEAVKP</sequence>